<keyword evidence="3" id="KW-1185">Reference proteome</keyword>
<feature type="domain" description="SusE outer membrane protein" evidence="1">
    <location>
        <begin position="23"/>
        <end position="129"/>
    </location>
</feature>
<sequence>MKNWLNKYFMIFVASLALMSCEKDEDTVTVRTGTEPALTVSATNLVLLEDEKANDAVTLNWSASDFGYNAAVNYTLQFALKGTDFAAPVELNAGGGILEKKFTVEELNNLINKLQVTPFEENEIEVRVKATVSKFVEAAYSDVTQLIVTPYLAEPGYLYVPGGYQGWSPETAPALISVDNDGIYKGIISFVGATDLGFKINPARNWDMDYGSGATAGTLAEKGGNLTVPTADTYEITANTNTMTWSYKLKSWGLIGDATPGGWDKDTNLKYDNAAGVWKATIELKAGNIKFRFNDDWALNYGDDDTSNNILNQGGKDIPVTTAGTYEIVFDNENEDGSVTYSVTKK</sequence>
<protein>
    <submittedName>
        <fullName evidence="2">SusE domain-containing protein</fullName>
    </submittedName>
</protein>
<dbReference type="EMBL" id="JAHWXQ010000001">
    <property type="protein sequence ID" value="MBW3363414.1"/>
    <property type="molecule type" value="Genomic_DNA"/>
</dbReference>
<evidence type="ECO:0000313" key="2">
    <source>
        <dbReference type="EMBL" id="MBW3363414.1"/>
    </source>
</evidence>
<dbReference type="CDD" id="cd12956">
    <property type="entry name" value="CBM_SusE-F_like"/>
    <property type="match status" value="1"/>
</dbReference>
<proteinExistence type="predicted"/>
<dbReference type="PROSITE" id="PS51257">
    <property type="entry name" value="PROKAR_LIPOPROTEIN"/>
    <property type="match status" value="1"/>
</dbReference>
<dbReference type="CDD" id="cd12967">
    <property type="entry name" value="CBM_SusE-F_like_u1"/>
    <property type="match status" value="1"/>
</dbReference>
<name>A0ABS6X714_9BACT</name>
<accession>A0ABS6X714</accession>
<dbReference type="Proteomes" id="UP000774935">
    <property type="component" value="Unassembled WGS sequence"/>
</dbReference>
<dbReference type="RefSeq" id="WP_199108039.1">
    <property type="nucleotide sequence ID" value="NZ_JAHWXQ010000001.1"/>
</dbReference>
<organism evidence="2 3">
    <name type="scientific">Pontibacter populi</name>
    <dbReference type="NCBI Taxonomy" id="890055"/>
    <lineage>
        <taxon>Bacteria</taxon>
        <taxon>Pseudomonadati</taxon>
        <taxon>Bacteroidota</taxon>
        <taxon>Cytophagia</taxon>
        <taxon>Cytophagales</taxon>
        <taxon>Hymenobacteraceae</taxon>
        <taxon>Pontibacter</taxon>
    </lineage>
</organism>
<comment type="caution">
    <text evidence="2">The sequence shown here is derived from an EMBL/GenBank/DDBJ whole genome shotgun (WGS) entry which is preliminary data.</text>
</comment>
<dbReference type="InterPro" id="IPR025970">
    <property type="entry name" value="SusE"/>
</dbReference>
<dbReference type="Gene3D" id="2.60.40.3620">
    <property type="match status" value="2"/>
</dbReference>
<dbReference type="Pfam" id="PF14292">
    <property type="entry name" value="SusE"/>
    <property type="match status" value="1"/>
</dbReference>
<reference evidence="2 3" key="1">
    <citation type="submission" date="2021-07" db="EMBL/GenBank/DDBJ databases">
        <authorList>
            <person name="Kim M.K."/>
        </authorList>
    </citation>
    <scope>NUCLEOTIDE SEQUENCE [LARGE SCALE GENOMIC DNA]</scope>
    <source>
        <strain evidence="2 3">HLY7-15</strain>
    </source>
</reference>
<gene>
    <name evidence="2" type="ORF">KYK27_00035</name>
</gene>
<evidence type="ECO:0000313" key="3">
    <source>
        <dbReference type="Proteomes" id="UP000774935"/>
    </source>
</evidence>
<evidence type="ECO:0000259" key="1">
    <source>
        <dbReference type="Pfam" id="PF14292"/>
    </source>
</evidence>